<dbReference type="InterPro" id="IPR002781">
    <property type="entry name" value="TM_pro_TauE-like"/>
</dbReference>
<organism evidence="6 7">
    <name type="scientific">Thermococcus argininiproducens</name>
    <dbReference type="NCBI Taxonomy" id="2866384"/>
    <lineage>
        <taxon>Archaea</taxon>
        <taxon>Methanobacteriati</taxon>
        <taxon>Methanobacteriota</taxon>
        <taxon>Thermococci</taxon>
        <taxon>Thermococcales</taxon>
        <taxon>Thermococcaceae</taxon>
        <taxon>Thermococcus</taxon>
    </lineage>
</organism>
<keyword evidence="5" id="KW-1003">Cell membrane</keyword>
<keyword evidence="3 5" id="KW-1133">Transmembrane helix</keyword>
<feature type="transmembrane region" description="Helical" evidence="5">
    <location>
        <begin position="137"/>
        <end position="162"/>
    </location>
</feature>
<feature type="transmembrane region" description="Helical" evidence="5">
    <location>
        <begin position="100"/>
        <end position="117"/>
    </location>
</feature>
<feature type="transmembrane region" description="Helical" evidence="5">
    <location>
        <begin position="194"/>
        <end position="211"/>
    </location>
</feature>
<feature type="transmembrane region" description="Helical" evidence="5">
    <location>
        <begin position="73"/>
        <end position="93"/>
    </location>
</feature>
<keyword evidence="7" id="KW-1185">Reference proteome</keyword>
<dbReference type="EMBL" id="CP080572">
    <property type="protein sequence ID" value="USH00107.1"/>
    <property type="molecule type" value="Genomic_DNA"/>
</dbReference>
<dbReference type="Proteomes" id="UP001056425">
    <property type="component" value="Chromosome"/>
</dbReference>
<feature type="transmembrane region" description="Helical" evidence="5">
    <location>
        <begin position="223"/>
        <end position="240"/>
    </location>
</feature>
<evidence type="ECO:0000256" key="5">
    <source>
        <dbReference type="RuleBase" id="RU363041"/>
    </source>
</evidence>
<evidence type="ECO:0000256" key="4">
    <source>
        <dbReference type="ARBA" id="ARBA00023136"/>
    </source>
</evidence>
<comment type="similarity">
    <text evidence="5">Belongs to the 4-toluene sulfonate uptake permease (TSUP) (TC 2.A.102) family.</text>
</comment>
<keyword evidence="4 5" id="KW-0472">Membrane</keyword>
<evidence type="ECO:0000313" key="6">
    <source>
        <dbReference type="EMBL" id="USH00107.1"/>
    </source>
</evidence>
<evidence type="ECO:0000256" key="3">
    <source>
        <dbReference type="ARBA" id="ARBA00022989"/>
    </source>
</evidence>
<dbReference type="PANTHER" id="PTHR43701:SF2">
    <property type="entry name" value="MEMBRANE TRANSPORTER PROTEIN YJNA-RELATED"/>
    <property type="match status" value="1"/>
</dbReference>
<dbReference type="RefSeq" id="WP_251949392.1">
    <property type="nucleotide sequence ID" value="NZ_CP080572.1"/>
</dbReference>
<name>A0A9E7M9V5_9EURY</name>
<dbReference type="GeneID" id="72776891"/>
<sequence length="245" mass="26664">MKEIVFLLLALFGGFVGSLMSGGSLITLFILTLLEVPIKMAVGTLKMAIAILTLVSSIIYLKNGVLKNMRSVYILTFSSILGSYLGSFFLLAIPEEPAKIVVAGFLLIGAYFTLSREEEKGPRLKGNLWQAVVGLTIGFYIGVLGIASTLILISAIHLFFSLDMLEANAVAKIIIFVNNFIAFLNYASQDSVNYSFGILLSFPIIIGSWVGAKTAIKIGPKKLKVVFFITVLLTVFKILQELLLL</sequence>
<protein>
    <recommendedName>
        <fullName evidence="5">Probable membrane transporter protein</fullName>
    </recommendedName>
</protein>
<evidence type="ECO:0000256" key="2">
    <source>
        <dbReference type="ARBA" id="ARBA00022692"/>
    </source>
</evidence>
<feature type="transmembrane region" description="Helical" evidence="5">
    <location>
        <begin position="41"/>
        <end position="61"/>
    </location>
</feature>
<dbReference type="InterPro" id="IPR051598">
    <property type="entry name" value="TSUP/Inactive_protease-like"/>
</dbReference>
<dbReference type="GO" id="GO:0005886">
    <property type="term" value="C:plasma membrane"/>
    <property type="evidence" value="ECO:0007669"/>
    <property type="project" value="UniProtKB-SubCell"/>
</dbReference>
<accession>A0A9E7M9V5</accession>
<evidence type="ECO:0000256" key="1">
    <source>
        <dbReference type="ARBA" id="ARBA00004141"/>
    </source>
</evidence>
<gene>
    <name evidence="6" type="ORF">K1720_01070</name>
</gene>
<dbReference type="AlphaFoldDB" id="A0A9E7M9V5"/>
<dbReference type="KEGG" id="thei:K1720_01070"/>
<feature type="transmembrane region" description="Helical" evidence="5">
    <location>
        <begin position="6"/>
        <end position="34"/>
    </location>
</feature>
<keyword evidence="2 5" id="KW-0812">Transmembrane</keyword>
<comment type="subcellular location">
    <subcellularLocation>
        <location evidence="5">Cell membrane</location>
        <topology evidence="5">Multi-pass membrane protein</topology>
    </subcellularLocation>
    <subcellularLocation>
        <location evidence="1">Membrane</location>
        <topology evidence="1">Multi-pass membrane protein</topology>
    </subcellularLocation>
</comment>
<dbReference type="PANTHER" id="PTHR43701">
    <property type="entry name" value="MEMBRANE TRANSPORTER PROTEIN MJ0441-RELATED"/>
    <property type="match status" value="1"/>
</dbReference>
<proteinExistence type="inferred from homology"/>
<reference evidence="6 7" key="1">
    <citation type="submission" date="2021-08" db="EMBL/GenBank/DDBJ databases">
        <title>Thermococcus onnuriiensis IOH2.</title>
        <authorList>
            <person name="Park Y.-J."/>
        </authorList>
    </citation>
    <scope>NUCLEOTIDE SEQUENCE [LARGE SCALE GENOMIC DNA]</scope>
    <source>
        <strain evidence="6 7">IOH2</strain>
    </source>
</reference>
<evidence type="ECO:0000313" key="7">
    <source>
        <dbReference type="Proteomes" id="UP001056425"/>
    </source>
</evidence>
<dbReference type="Pfam" id="PF01925">
    <property type="entry name" value="TauE"/>
    <property type="match status" value="1"/>
</dbReference>